<evidence type="ECO:0000313" key="3">
    <source>
        <dbReference type="Proteomes" id="UP001205603"/>
    </source>
</evidence>
<dbReference type="RefSeq" id="WP_255026112.1">
    <property type="nucleotide sequence ID" value="NZ_JANDHW010000003.1"/>
</dbReference>
<gene>
    <name evidence="2" type="ORF">NMU02_04650</name>
</gene>
<dbReference type="InterPro" id="IPR021958">
    <property type="entry name" value="DUF3575"/>
</dbReference>
<dbReference type="Proteomes" id="UP001205603">
    <property type="component" value="Unassembled WGS sequence"/>
</dbReference>
<keyword evidence="1" id="KW-0732">Signal</keyword>
<dbReference type="Gene3D" id="2.40.128.130">
    <property type="entry name" value="Autotransporter beta-domain"/>
    <property type="match status" value="1"/>
</dbReference>
<feature type="signal peptide" evidence="1">
    <location>
        <begin position="1"/>
        <end position="21"/>
    </location>
</feature>
<protein>
    <submittedName>
        <fullName evidence="2">DUF3575 domain-containing protein</fullName>
    </submittedName>
</protein>
<dbReference type="InterPro" id="IPR036709">
    <property type="entry name" value="Autotransporte_beta_dom_sf"/>
</dbReference>
<sequence length="199" mass="22587">MKLLKNLFIFALFLGSVSVPAQKLALKSNLLYDVNATINLGVEMALGRKVTLDVSGNYNGWTYAENRKMKHWLLQPELRWWTCDRFSGHFWGLHALAGQFNFNGMLPFTFGNRQVLAAVAPNGLAKYRYEGFISGFGVSYGYQWILGKRWSLEASIGLGYAYMDYNKFGCEKCAEKKGHNRSHYFGPTKAALSIIYIIK</sequence>
<dbReference type="Pfam" id="PF12099">
    <property type="entry name" value="DUF3575"/>
    <property type="match status" value="1"/>
</dbReference>
<evidence type="ECO:0000256" key="1">
    <source>
        <dbReference type="SAM" id="SignalP"/>
    </source>
</evidence>
<organism evidence="2 3">
    <name type="scientific">Coprobacter tertius</name>
    <dbReference type="NCBI Taxonomy" id="2944915"/>
    <lineage>
        <taxon>Bacteria</taxon>
        <taxon>Pseudomonadati</taxon>
        <taxon>Bacteroidota</taxon>
        <taxon>Bacteroidia</taxon>
        <taxon>Bacteroidales</taxon>
        <taxon>Barnesiellaceae</taxon>
        <taxon>Coprobacter</taxon>
    </lineage>
</organism>
<comment type="caution">
    <text evidence="2">The sequence shown here is derived from an EMBL/GenBank/DDBJ whole genome shotgun (WGS) entry which is preliminary data.</text>
</comment>
<accession>A0ABT1MFH2</accession>
<reference evidence="2 3" key="1">
    <citation type="submission" date="2022-07" db="EMBL/GenBank/DDBJ databases">
        <title>Fecal culturing of patients with breast cancer.</title>
        <authorList>
            <person name="Teng N.M.Y."/>
            <person name="Kiu R."/>
            <person name="Evans R."/>
            <person name="Baker D.J."/>
            <person name="Zenner C."/>
            <person name="Robinson S.D."/>
            <person name="Hall L.J."/>
        </authorList>
    </citation>
    <scope>NUCLEOTIDE SEQUENCE [LARGE SCALE GENOMIC DNA]</scope>
    <source>
        <strain evidence="2 3">LH1063</strain>
    </source>
</reference>
<name>A0ABT1MFH2_9BACT</name>
<proteinExistence type="predicted"/>
<keyword evidence="3" id="KW-1185">Reference proteome</keyword>
<evidence type="ECO:0000313" key="2">
    <source>
        <dbReference type="EMBL" id="MCP9611377.1"/>
    </source>
</evidence>
<feature type="chain" id="PRO_5046781072" evidence="1">
    <location>
        <begin position="22"/>
        <end position="199"/>
    </location>
</feature>
<dbReference type="SUPFAM" id="SSF103515">
    <property type="entry name" value="Autotransporter"/>
    <property type="match status" value="1"/>
</dbReference>
<dbReference type="EMBL" id="JANDHW010000003">
    <property type="protein sequence ID" value="MCP9611377.1"/>
    <property type="molecule type" value="Genomic_DNA"/>
</dbReference>